<feature type="transmembrane region" description="Helical" evidence="1">
    <location>
        <begin position="34"/>
        <end position="55"/>
    </location>
</feature>
<protein>
    <recommendedName>
        <fullName evidence="4">DUF3955 domain-containing protein</fullName>
    </recommendedName>
</protein>
<evidence type="ECO:0000313" key="2">
    <source>
        <dbReference type="EMBL" id="NEY72072.1"/>
    </source>
</evidence>
<keyword evidence="3" id="KW-1185">Reference proteome</keyword>
<reference evidence="2 3" key="1">
    <citation type="submission" date="2020-02" db="EMBL/GenBank/DDBJ databases">
        <title>Bacillus aquiflavi sp. nov., isolated from yellow water of strong flavor Chinese baijiu in Yibin region of China.</title>
        <authorList>
            <person name="Xie J."/>
        </authorList>
    </citation>
    <scope>NUCLEOTIDE SEQUENCE [LARGE SCALE GENOMIC DNA]</scope>
    <source>
        <strain evidence="2 3">SA4</strain>
    </source>
</reference>
<organism evidence="2 3">
    <name type="scientific">Bacillus mesophilus</name>
    <dbReference type="NCBI Taxonomy" id="1808955"/>
    <lineage>
        <taxon>Bacteria</taxon>
        <taxon>Bacillati</taxon>
        <taxon>Bacillota</taxon>
        <taxon>Bacilli</taxon>
        <taxon>Bacillales</taxon>
        <taxon>Bacillaceae</taxon>
        <taxon>Bacillus</taxon>
    </lineage>
</organism>
<evidence type="ECO:0000256" key="1">
    <source>
        <dbReference type="SAM" id="Phobius"/>
    </source>
</evidence>
<evidence type="ECO:0008006" key="4">
    <source>
        <dbReference type="Google" id="ProtNLM"/>
    </source>
</evidence>
<dbReference type="RefSeq" id="WP_163179546.1">
    <property type="nucleotide sequence ID" value="NZ_JAAIWM010000003.1"/>
</dbReference>
<comment type="caution">
    <text evidence="2">The sequence shown here is derived from an EMBL/GenBank/DDBJ whole genome shotgun (WGS) entry which is preliminary data.</text>
</comment>
<keyword evidence="1" id="KW-0812">Transmembrane</keyword>
<accession>A0A6M0Q6V8</accession>
<evidence type="ECO:0000313" key="3">
    <source>
        <dbReference type="Proteomes" id="UP000481043"/>
    </source>
</evidence>
<proteinExistence type="predicted"/>
<dbReference type="AlphaFoldDB" id="A0A6M0Q6V8"/>
<dbReference type="Proteomes" id="UP000481043">
    <property type="component" value="Unassembled WGS sequence"/>
</dbReference>
<keyword evidence="1" id="KW-1133">Transmembrane helix</keyword>
<name>A0A6M0Q6V8_9BACI</name>
<dbReference type="EMBL" id="JAAIWM010000003">
    <property type="protein sequence ID" value="NEY72072.1"/>
    <property type="molecule type" value="Genomic_DNA"/>
</dbReference>
<sequence>MNPLIFLFLAAIFAGFALIKLPLAGTALYSLQPIVILVGIVVILVFAFVIIFKAFKALFQK</sequence>
<gene>
    <name evidence="2" type="ORF">G4D63_10085</name>
</gene>
<keyword evidence="1" id="KW-0472">Membrane</keyword>